<gene>
    <name evidence="1" type="ORF">CYNAS_LOCUS11012</name>
</gene>
<comment type="caution">
    <text evidence="1">The sequence shown here is derived from an EMBL/GenBank/DDBJ whole genome shotgun (WGS) entry which is preliminary data.</text>
</comment>
<reference evidence="1" key="1">
    <citation type="submission" date="2023-07" db="EMBL/GenBank/DDBJ databases">
        <authorList>
            <consortium name="CYATHOMIX"/>
        </authorList>
    </citation>
    <scope>NUCLEOTIDE SEQUENCE</scope>
    <source>
        <strain evidence="1">N/A</strain>
    </source>
</reference>
<name>A0AA36M4W7_CYLNA</name>
<dbReference type="Proteomes" id="UP001176961">
    <property type="component" value="Unassembled WGS sequence"/>
</dbReference>
<dbReference type="AlphaFoldDB" id="A0AA36M4W7"/>
<organism evidence="1 2">
    <name type="scientific">Cylicocyclus nassatus</name>
    <name type="common">Nematode worm</name>
    <dbReference type="NCBI Taxonomy" id="53992"/>
    <lineage>
        <taxon>Eukaryota</taxon>
        <taxon>Metazoa</taxon>
        <taxon>Ecdysozoa</taxon>
        <taxon>Nematoda</taxon>
        <taxon>Chromadorea</taxon>
        <taxon>Rhabditida</taxon>
        <taxon>Rhabditina</taxon>
        <taxon>Rhabditomorpha</taxon>
        <taxon>Strongyloidea</taxon>
        <taxon>Strongylidae</taxon>
        <taxon>Cylicocyclus</taxon>
    </lineage>
</organism>
<sequence>MENRSQRCECDRWSRGVAVSTQDLWILRKVFNTSSSSRGLCDEDRMENSSQRCECDRWSRGVAVSTQDSESCDEGFAMRLEWKTVLSDANAIGGPVVWRLALRTLNPATGLCDEERMENSSQRCECDRWSRGVAVSTQDSGSCARSSILRHRQEGFAMRIEWKTVLSDANAIGGPVEGFAMRIEWKTVLSDANAIGGPVVWRLALRTLNPATGLCDEDRMENSSQRCECDRWSRGVAGPSLLREVFNTSSSSRGLCDEDRMENRSQRCECDRWSRGVAVSTQDSESCDRCECDRWSRGVAVSTQDSGSCARSSILRHRQEGFAMRIEWKTVLSDANAIGGPVV</sequence>
<accession>A0AA36M4W7</accession>
<keyword evidence="2" id="KW-1185">Reference proteome</keyword>
<evidence type="ECO:0000313" key="1">
    <source>
        <dbReference type="EMBL" id="CAJ0599029.1"/>
    </source>
</evidence>
<proteinExistence type="predicted"/>
<dbReference type="EMBL" id="CATQJL010000223">
    <property type="protein sequence ID" value="CAJ0599029.1"/>
    <property type="molecule type" value="Genomic_DNA"/>
</dbReference>
<protein>
    <submittedName>
        <fullName evidence="1">Uncharacterized protein</fullName>
    </submittedName>
</protein>
<evidence type="ECO:0000313" key="2">
    <source>
        <dbReference type="Proteomes" id="UP001176961"/>
    </source>
</evidence>